<feature type="region of interest" description="Disordered" evidence="1">
    <location>
        <begin position="136"/>
        <end position="169"/>
    </location>
</feature>
<feature type="transmembrane region" description="Helical" evidence="2">
    <location>
        <begin position="58"/>
        <end position="78"/>
    </location>
</feature>
<dbReference type="EMBL" id="OBDY01000028">
    <property type="protein sequence ID" value="SNY65480.1"/>
    <property type="molecule type" value="Genomic_DNA"/>
</dbReference>
<name>A0A285JYW2_9ACTN</name>
<keyword evidence="2" id="KW-0472">Membrane</keyword>
<feature type="transmembrane region" description="Helical" evidence="2">
    <location>
        <begin position="103"/>
        <end position="121"/>
    </location>
</feature>
<protein>
    <submittedName>
        <fullName evidence="3">Uncharacterized protein</fullName>
    </submittedName>
</protein>
<dbReference type="AlphaFoldDB" id="A0A285JYW2"/>
<feature type="transmembrane region" description="Helical" evidence="2">
    <location>
        <begin position="37"/>
        <end position="53"/>
    </location>
</feature>
<keyword evidence="2" id="KW-0812">Transmembrane</keyword>
<dbReference type="RefSeq" id="WP_097327325.1">
    <property type="nucleotide sequence ID" value="NZ_OBDY01000028.1"/>
</dbReference>
<evidence type="ECO:0000313" key="4">
    <source>
        <dbReference type="Proteomes" id="UP000219612"/>
    </source>
</evidence>
<keyword evidence="4" id="KW-1185">Reference proteome</keyword>
<dbReference type="Proteomes" id="UP000219612">
    <property type="component" value="Unassembled WGS sequence"/>
</dbReference>
<evidence type="ECO:0000313" key="3">
    <source>
        <dbReference type="EMBL" id="SNY65480.1"/>
    </source>
</evidence>
<proteinExistence type="predicted"/>
<accession>A0A285JYW2</accession>
<keyword evidence="2" id="KW-1133">Transmembrane helix</keyword>
<evidence type="ECO:0000256" key="2">
    <source>
        <dbReference type="SAM" id="Phobius"/>
    </source>
</evidence>
<sequence>MAIRASARAAGLAALVAAALWTALVLAAPVLATNVVAGLISSVAAGVVVAVWHRRVSLALLASALSALLIALVISWVLPSIPGFVGHDHPPIYTPATRMTDPIGLPAFAVLLIVILGAHALRTRARTRRFRAPAHRAAVPSPRIPGPNEMVVQRTADHDRGARGGTGDP</sequence>
<evidence type="ECO:0000256" key="1">
    <source>
        <dbReference type="SAM" id="MobiDB-lite"/>
    </source>
</evidence>
<gene>
    <name evidence="3" type="ORF">SAMN05421748_12859</name>
</gene>
<reference evidence="3 4" key="1">
    <citation type="submission" date="2017-09" db="EMBL/GenBank/DDBJ databases">
        <authorList>
            <person name="Ehlers B."/>
            <person name="Leendertz F.H."/>
        </authorList>
    </citation>
    <scope>NUCLEOTIDE SEQUENCE [LARGE SCALE GENOMIC DNA]</scope>
    <source>
        <strain evidence="3 4">CGMCC 4.6857</strain>
    </source>
</reference>
<organism evidence="3 4">
    <name type="scientific">Paractinoplanes atraurantiacus</name>
    <dbReference type="NCBI Taxonomy" id="1036182"/>
    <lineage>
        <taxon>Bacteria</taxon>
        <taxon>Bacillati</taxon>
        <taxon>Actinomycetota</taxon>
        <taxon>Actinomycetes</taxon>
        <taxon>Micromonosporales</taxon>
        <taxon>Micromonosporaceae</taxon>
        <taxon>Paractinoplanes</taxon>
    </lineage>
</organism>